<protein>
    <submittedName>
        <fullName evidence="4">Bcayr1</fullName>
    </submittedName>
</protein>
<dbReference type="Gene3D" id="3.40.50.720">
    <property type="entry name" value="NAD(P)-binding Rossmann-like Domain"/>
    <property type="match status" value="1"/>
</dbReference>
<proteinExistence type="inferred from homology"/>
<dbReference type="GO" id="GO:0005811">
    <property type="term" value="C:lipid droplet"/>
    <property type="evidence" value="ECO:0007669"/>
    <property type="project" value="TreeGrafter"/>
</dbReference>
<reference evidence="4 5" key="2">
    <citation type="journal article" date="2012" name="Eukaryot. Cell">
        <title>Genome update of Botrytis cinerea strains B05.10 and T4.</title>
        <authorList>
            <person name="Staats M."/>
            <person name="van Kan J.A."/>
        </authorList>
    </citation>
    <scope>NUCLEOTIDE SEQUENCE [LARGE SCALE GENOMIC DNA]</scope>
    <source>
        <strain evidence="4 5">B05.10</strain>
    </source>
</reference>
<accession>A0A384JUB3</accession>
<keyword evidence="5" id="KW-1185">Reference proteome</keyword>
<evidence type="ECO:0000256" key="1">
    <source>
        <dbReference type="ARBA" id="ARBA00006484"/>
    </source>
</evidence>
<dbReference type="SUPFAM" id="SSF51735">
    <property type="entry name" value="NAD(P)-binding Rossmann-fold domains"/>
    <property type="match status" value="1"/>
</dbReference>
<dbReference type="GO" id="GO:0005783">
    <property type="term" value="C:endoplasmic reticulum"/>
    <property type="evidence" value="ECO:0007669"/>
    <property type="project" value="TreeGrafter"/>
</dbReference>
<evidence type="ECO:0000256" key="2">
    <source>
        <dbReference type="ARBA" id="ARBA00023002"/>
    </source>
</evidence>
<dbReference type="InterPro" id="IPR002347">
    <property type="entry name" value="SDR_fam"/>
</dbReference>
<dbReference type="Pfam" id="PF00106">
    <property type="entry name" value="adh_short"/>
    <property type="match status" value="1"/>
</dbReference>
<reference evidence="4 5" key="3">
    <citation type="journal article" date="2017" name="Mol. Plant Pathol.">
        <title>A gapless genome sequence of the fungus Botrytis cinerea.</title>
        <authorList>
            <person name="Van Kan J.A."/>
            <person name="Stassen J.H."/>
            <person name="Mosbach A."/>
            <person name="Van Der Lee T.A."/>
            <person name="Faino L."/>
            <person name="Farmer A.D."/>
            <person name="Papasotiriou D.G."/>
            <person name="Zhou S."/>
            <person name="Seidl M.F."/>
            <person name="Cottam E."/>
            <person name="Edel D."/>
            <person name="Hahn M."/>
            <person name="Schwartz D.C."/>
            <person name="Dietrich R.A."/>
            <person name="Widdison S."/>
            <person name="Scalliet G."/>
        </authorList>
    </citation>
    <scope>NUCLEOTIDE SEQUENCE [LARGE SCALE GENOMIC DNA]</scope>
    <source>
        <strain evidence="4 5">B05.10</strain>
    </source>
</reference>
<dbReference type="AlphaFoldDB" id="A0A384JUB3"/>
<evidence type="ECO:0000313" key="5">
    <source>
        <dbReference type="Proteomes" id="UP000001798"/>
    </source>
</evidence>
<dbReference type="KEGG" id="bfu:BCIN_10g01630"/>
<gene>
    <name evidence="4" type="primary">Bcayr1</name>
    <name evidence="4" type="ORF">BCIN_10g01630</name>
</gene>
<keyword evidence="2" id="KW-0560">Oxidoreductase</keyword>
<name>A0A384JUB3_BOTFB</name>
<sequence length="282" mass="30780">MARKPTILITGCSDGSIGHSLALEFVRQNYHVFASSRRLSTMESLEKDPDITLIELDVTSPSSIQVAYERISAATGGTLDILYQNAGVRTIALAMHCDYELALKIFGTNMLGVVEITRVFMPLLMKAGPGSRIAFSSSLAGYMPIPTQSLYNASKAALHSYISTLELELEPFGIFVIDVASGTVGTAMLTQNQMEKLPEDSPYKLIESDLHEAWVKIGGGIPVEAYTKHVVGKVLQKNPPQRFFAGAGATLGWAIDKLNAGWIYKAFFWKIFALGKLSQAQR</sequence>
<dbReference type="RefSeq" id="XP_024551251.1">
    <property type="nucleotide sequence ID" value="XM_024695457.1"/>
</dbReference>
<dbReference type="PRINTS" id="PR00080">
    <property type="entry name" value="SDRFAMILY"/>
</dbReference>
<dbReference type="InterPro" id="IPR036291">
    <property type="entry name" value="NAD(P)-bd_dom_sf"/>
</dbReference>
<dbReference type="EMBL" id="CP009814">
    <property type="protein sequence ID" value="ATZ54143.1"/>
    <property type="molecule type" value="Genomic_DNA"/>
</dbReference>
<dbReference type="GO" id="GO:0004806">
    <property type="term" value="F:triacylglycerol lipase activity"/>
    <property type="evidence" value="ECO:0007669"/>
    <property type="project" value="TreeGrafter"/>
</dbReference>
<dbReference type="GO" id="GO:0006654">
    <property type="term" value="P:phosphatidic acid biosynthetic process"/>
    <property type="evidence" value="ECO:0007669"/>
    <property type="project" value="TreeGrafter"/>
</dbReference>
<dbReference type="GO" id="GO:0019433">
    <property type="term" value="P:triglyceride catabolic process"/>
    <property type="evidence" value="ECO:0007669"/>
    <property type="project" value="TreeGrafter"/>
</dbReference>
<dbReference type="OrthoDB" id="2102561at2759"/>
<evidence type="ECO:0000256" key="3">
    <source>
        <dbReference type="RuleBase" id="RU000363"/>
    </source>
</evidence>
<dbReference type="Proteomes" id="UP000001798">
    <property type="component" value="Chromosome 10"/>
</dbReference>
<dbReference type="PANTHER" id="PTHR44169:SF6">
    <property type="entry name" value="NADPH-DEPENDENT 1-ACYLDIHYDROXYACETONE PHOSPHATE REDUCTASE"/>
    <property type="match status" value="1"/>
</dbReference>
<dbReference type="GO" id="GO:0000140">
    <property type="term" value="F:acylglycerone-phosphate reductase (NADP+) activity"/>
    <property type="evidence" value="ECO:0007669"/>
    <property type="project" value="TreeGrafter"/>
</dbReference>
<dbReference type="GeneID" id="5436306"/>
<reference evidence="4 5" key="1">
    <citation type="journal article" date="2011" name="PLoS Genet.">
        <title>Genomic analysis of the necrotrophic fungal pathogens Sclerotinia sclerotiorum and Botrytis cinerea.</title>
        <authorList>
            <person name="Amselem J."/>
            <person name="Cuomo C.A."/>
            <person name="van Kan J.A."/>
            <person name="Viaud M."/>
            <person name="Benito E.P."/>
            <person name="Couloux A."/>
            <person name="Coutinho P.M."/>
            <person name="de Vries R.P."/>
            <person name="Dyer P.S."/>
            <person name="Fillinger S."/>
            <person name="Fournier E."/>
            <person name="Gout L."/>
            <person name="Hahn M."/>
            <person name="Kohn L."/>
            <person name="Lapalu N."/>
            <person name="Plummer K.M."/>
            <person name="Pradier J.M."/>
            <person name="Quevillon E."/>
            <person name="Sharon A."/>
            <person name="Simon A."/>
            <person name="ten Have A."/>
            <person name="Tudzynski B."/>
            <person name="Tudzynski P."/>
            <person name="Wincker P."/>
            <person name="Andrew M."/>
            <person name="Anthouard V."/>
            <person name="Beever R.E."/>
            <person name="Beffa R."/>
            <person name="Benoit I."/>
            <person name="Bouzid O."/>
            <person name="Brault B."/>
            <person name="Chen Z."/>
            <person name="Choquer M."/>
            <person name="Collemare J."/>
            <person name="Cotton P."/>
            <person name="Danchin E.G."/>
            <person name="Da Silva C."/>
            <person name="Gautier A."/>
            <person name="Giraud C."/>
            <person name="Giraud T."/>
            <person name="Gonzalez C."/>
            <person name="Grossetete S."/>
            <person name="Guldener U."/>
            <person name="Henrissat B."/>
            <person name="Howlett B.J."/>
            <person name="Kodira C."/>
            <person name="Kretschmer M."/>
            <person name="Lappartient A."/>
            <person name="Leroch M."/>
            <person name="Levis C."/>
            <person name="Mauceli E."/>
            <person name="Neuveglise C."/>
            <person name="Oeser B."/>
            <person name="Pearson M."/>
            <person name="Poulain J."/>
            <person name="Poussereau N."/>
            <person name="Quesneville H."/>
            <person name="Rascle C."/>
            <person name="Schumacher J."/>
            <person name="Segurens B."/>
            <person name="Sexton A."/>
            <person name="Silva E."/>
            <person name="Sirven C."/>
            <person name="Soanes D.M."/>
            <person name="Talbot N.J."/>
            <person name="Templeton M."/>
            <person name="Yandava C."/>
            <person name="Yarden O."/>
            <person name="Zeng Q."/>
            <person name="Rollins J.A."/>
            <person name="Lebrun M.H."/>
            <person name="Dickman M."/>
        </authorList>
    </citation>
    <scope>NUCLEOTIDE SEQUENCE [LARGE SCALE GENOMIC DNA]</scope>
    <source>
        <strain evidence="4 5">B05.10</strain>
    </source>
</reference>
<dbReference type="PANTHER" id="PTHR44169">
    <property type="entry name" value="NADPH-DEPENDENT 1-ACYLDIHYDROXYACETONE PHOSPHATE REDUCTASE"/>
    <property type="match status" value="1"/>
</dbReference>
<organism evidence="4 5">
    <name type="scientific">Botryotinia fuckeliana (strain B05.10)</name>
    <name type="common">Noble rot fungus</name>
    <name type="synonym">Botrytis cinerea</name>
    <dbReference type="NCBI Taxonomy" id="332648"/>
    <lineage>
        <taxon>Eukaryota</taxon>
        <taxon>Fungi</taxon>
        <taxon>Dikarya</taxon>
        <taxon>Ascomycota</taxon>
        <taxon>Pezizomycotina</taxon>
        <taxon>Leotiomycetes</taxon>
        <taxon>Helotiales</taxon>
        <taxon>Sclerotiniaceae</taxon>
        <taxon>Botrytis</taxon>
    </lineage>
</organism>
<comment type="similarity">
    <text evidence="1 3">Belongs to the short-chain dehydrogenases/reductases (SDR) family.</text>
</comment>
<evidence type="ECO:0000313" key="4">
    <source>
        <dbReference type="EMBL" id="ATZ54143.1"/>
    </source>
</evidence>
<dbReference type="VEuPathDB" id="FungiDB:Bcin10g01630"/>
<dbReference type="PRINTS" id="PR00081">
    <property type="entry name" value="GDHRDH"/>
</dbReference>